<evidence type="ECO:0000256" key="3">
    <source>
        <dbReference type="ARBA" id="ARBA00023235"/>
    </source>
</evidence>
<dbReference type="InterPro" id="IPR020103">
    <property type="entry name" value="PsdUridine_synth_cat_dom_sf"/>
</dbReference>
<feature type="binding site" evidence="5">
    <location>
        <position position="104"/>
    </location>
    <ligand>
        <name>substrate</name>
    </ligand>
</feature>
<evidence type="ECO:0000259" key="7">
    <source>
        <dbReference type="Pfam" id="PF01416"/>
    </source>
</evidence>
<dbReference type="GO" id="GO:0160147">
    <property type="term" value="F:tRNA pseudouridine(38-40) synthase activity"/>
    <property type="evidence" value="ECO:0007669"/>
    <property type="project" value="UniProtKB-EC"/>
</dbReference>
<evidence type="ECO:0000256" key="5">
    <source>
        <dbReference type="PIRSR" id="PIRSR001430-2"/>
    </source>
</evidence>
<dbReference type="Pfam" id="PF01416">
    <property type="entry name" value="PseudoU_synth_1"/>
    <property type="match status" value="1"/>
</dbReference>
<comment type="catalytic activity">
    <reaction evidence="6">
        <text>uridine(38/39/40) in tRNA = pseudouridine(38/39/40) in tRNA</text>
        <dbReference type="Rhea" id="RHEA:22376"/>
        <dbReference type="Rhea" id="RHEA-COMP:10085"/>
        <dbReference type="Rhea" id="RHEA-COMP:10087"/>
        <dbReference type="ChEBI" id="CHEBI:65314"/>
        <dbReference type="ChEBI" id="CHEBI:65315"/>
        <dbReference type="EC" id="5.4.99.12"/>
    </reaction>
</comment>
<dbReference type="EC" id="5.4.99.12" evidence="6"/>
<dbReference type="InterPro" id="IPR001406">
    <property type="entry name" value="PsdUridine_synth_TruA"/>
</dbReference>
<dbReference type="Proteomes" id="UP000195607">
    <property type="component" value="Chromosome I"/>
</dbReference>
<comment type="similarity">
    <text evidence="1 6">Belongs to the tRNA pseudouridine synthase TruA family.</text>
</comment>
<name>A0A1N5VDL3_9ARCH</name>
<dbReference type="GeneID" id="41588579"/>
<evidence type="ECO:0000256" key="1">
    <source>
        <dbReference type="ARBA" id="ARBA00009375"/>
    </source>
</evidence>
<evidence type="ECO:0000313" key="8">
    <source>
        <dbReference type="EMBL" id="SIM70816.1"/>
    </source>
</evidence>
<evidence type="ECO:0000256" key="4">
    <source>
        <dbReference type="PIRSR" id="PIRSR001430-1"/>
    </source>
</evidence>
<dbReference type="Gene3D" id="3.30.70.660">
    <property type="entry name" value="Pseudouridine synthase I, catalytic domain, C-terminal subdomain"/>
    <property type="match status" value="1"/>
</dbReference>
<accession>A0A1N5VDL3</accession>
<dbReference type="InterPro" id="IPR020097">
    <property type="entry name" value="PsdUridine_synth_TruA_a/b_dom"/>
</dbReference>
<dbReference type="GO" id="GO:0031119">
    <property type="term" value="P:tRNA pseudouridine synthesis"/>
    <property type="evidence" value="ECO:0007669"/>
    <property type="project" value="TreeGrafter"/>
</dbReference>
<dbReference type="SUPFAM" id="SSF55120">
    <property type="entry name" value="Pseudouridine synthase"/>
    <property type="match status" value="1"/>
</dbReference>
<dbReference type="GO" id="GO:0003723">
    <property type="term" value="F:RNA binding"/>
    <property type="evidence" value="ECO:0007669"/>
    <property type="project" value="InterPro"/>
</dbReference>
<dbReference type="RefSeq" id="WP_148689939.1">
    <property type="nucleotide sequence ID" value="NZ_LT671858.1"/>
</dbReference>
<dbReference type="EMBL" id="LT671858">
    <property type="protein sequence ID" value="SIM70816.1"/>
    <property type="molecule type" value="Genomic_DNA"/>
</dbReference>
<protein>
    <recommendedName>
        <fullName evidence="6">tRNA pseudouridine synthase</fullName>
        <ecNumber evidence="6">5.4.99.12</ecNumber>
    </recommendedName>
</protein>
<feature type="active site" description="Nucleophile" evidence="4">
    <location>
        <position position="50"/>
    </location>
</feature>
<organism evidence="8 9">
    <name type="scientific">Cuniculiplasma divulgatum</name>
    <dbReference type="NCBI Taxonomy" id="1673428"/>
    <lineage>
        <taxon>Archaea</taxon>
        <taxon>Methanobacteriati</taxon>
        <taxon>Thermoplasmatota</taxon>
        <taxon>Thermoplasmata</taxon>
        <taxon>Thermoplasmatales</taxon>
        <taxon>Cuniculiplasmataceae</taxon>
        <taxon>Cuniculiplasma</taxon>
    </lineage>
</organism>
<dbReference type="PANTHER" id="PTHR11142">
    <property type="entry name" value="PSEUDOURIDYLATE SYNTHASE"/>
    <property type="match status" value="1"/>
</dbReference>
<dbReference type="InterPro" id="IPR020094">
    <property type="entry name" value="TruA/RsuA/RluB/E/F_N"/>
</dbReference>
<keyword evidence="2 6" id="KW-0819">tRNA processing</keyword>
<evidence type="ECO:0000256" key="6">
    <source>
        <dbReference type="RuleBase" id="RU003792"/>
    </source>
</evidence>
<feature type="domain" description="Pseudouridine synthase I TruA alpha/beta" evidence="7">
    <location>
        <begin position="123"/>
        <end position="191"/>
    </location>
</feature>
<dbReference type="InterPro" id="IPR020095">
    <property type="entry name" value="PsdUridine_synth_TruA_C"/>
</dbReference>
<dbReference type="AlphaFoldDB" id="A0A1N5VDL3"/>
<evidence type="ECO:0000256" key="2">
    <source>
        <dbReference type="ARBA" id="ARBA00022694"/>
    </source>
</evidence>
<dbReference type="PIRSF" id="PIRSF001430">
    <property type="entry name" value="tRNA_psdUrid_synth"/>
    <property type="match status" value="1"/>
</dbReference>
<sequence>MRYLLGFSYAGTKFTGFQRGTGERSVEDSILQILNKNSLGLNLRCCSRTDRGVSAIMNTCTIDSDRNVEDIIGILNSSLEDIYFHKYTKVCDDFNVRKVTFKKYIYLLPETGIFPFINIDDLKKFEGEHDFSNFCKLNGRNTVRTVTEVNEFQRNNVRYISFVANGFLWNQIRFMIGYAMERAREKETPDNPFSYEYRVRRLAPAQFLFLEEIVYDKIDFRKVIRKSTRKKVERSYMSSLTMLNFNKFMLDLTEDR</sequence>
<dbReference type="PANTHER" id="PTHR11142:SF0">
    <property type="entry name" value="TRNA PSEUDOURIDINE SYNTHASE-LIKE 1"/>
    <property type="match status" value="1"/>
</dbReference>
<dbReference type="Gene3D" id="3.30.70.580">
    <property type="entry name" value="Pseudouridine synthase I, catalytic domain, N-terminal subdomain"/>
    <property type="match status" value="1"/>
</dbReference>
<reference evidence="8 9" key="1">
    <citation type="submission" date="2016-04" db="EMBL/GenBank/DDBJ databases">
        <authorList>
            <person name="Evans L.H."/>
            <person name="Alamgir A."/>
            <person name="Owens N."/>
            <person name="Weber N.D."/>
            <person name="Virtaneva K."/>
            <person name="Barbian K."/>
            <person name="Babar A."/>
            <person name="Rosenke K."/>
        </authorList>
    </citation>
    <scope>NUCLEOTIDE SEQUENCE [LARGE SCALE GENOMIC DNA]</scope>
    <source>
        <strain evidence="9">S5(T) (JCM 30642 \VKM B-2941)</strain>
    </source>
</reference>
<proteinExistence type="inferred from homology"/>
<gene>
    <name evidence="8" type="ORF">CSP5_1332</name>
</gene>
<evidence type="ECO:0000313" key="9">
    <source>
        <dbReference type="Proteomes" id="UP000195607"/>
    </source>
</evidence>
<keyword evidence="3 6" id="KW-0413">Isomerase</keyword>